<accession>A0AAE4BV27</accession>
<evidence type="ECO:0000256" key="1">
    <source>
        <dbReference type="SAM" id="Phobius"/>
    </source>
</evidence>
<feature type="transmembrane region" description="Helical" evidence="1">
    <location>
        <begin position="40"/>
        <end position="57"/>
    </location>
</feature>
<feature type="transmembrane region" description="Helical" evidence="1">
    <location>
        <begin position="123"/>
        <end position="141"/>
    </location>
</feature>
<name>A0AAE4BV27_9BACT</name>
<keyword evidence="1" id="KW-1133">Transmembrane helix</keyword>
<keyword evidence="1" id="KW-0812">Transmembrane</keyword>
<keyword evidence="1" id="KW-0472">Membrane</keyword>
<organism evidence="2 3">
    <name type="scientific">Aureibacter tunicatorum</name>
    <dbReference type="NCBI Taxonomy" id="866807"/>
    <lineage>
        <taxon>Bacteria</taxon>
        <taxon>Pseudomonadati</taxon>
        <taxon>Bacteroidota</taxon>
        <taxon>Cytophagia</taxon>
        <taxon>Cytophagales</taxon>
        <taxon>Persicobacteraceae</taxon>
        <taxon>Aureibacter</taxon>
    </lineage>
</organism>
<dbReference type="Proteomes" id="UP001185092">
    <property type="component" value="Unassembled WGS sequence"/>
</dbReference>
<dbReference type="EMBL" id="JAVDQD010000008">
    <property type="protein sequence ID" value="MDR6241363.1"/>
    <property type="molecule type" value="Genomic_DNA"/>
</dbReference>
<protein>
    <submittedName>
        <fullName evidence="2">Uncharacterized protein</fullName>
    </submittedName>
</protein>
<dbReference type="AlphaFoldDB" id="A0AAE4BV27"/>
<keyword evidence="3" id="KW-1185">Reference proteome</keyword>
<feature type="transmembrane region" description="Helical" evidence="1">
    <location>
        <begin position="179"/>
        <end position="200"/>
    </location>
</feature>
<proteinExistence type="predicted"/>
<reference evidence="2" key="1">
    <citation type="submission" date="2023-07" db="EMBL/GenBank/DDBJ databases">
        <title>Genomic Encyclopedia of Type Strains, Phase IV (KMG-IV): sequencing the most valuable type-strain genomes for metagenomic binning, comparative biology and taxonomic classification.</title>
        <authorList>
            <person name="Goeker M."/>
        </authorList>
    </citation>
    <scope>NUCLEOTIDE SEQUENCE</scope>
    <source>
        <strain evidence="2">DSM 26174</strain>
    </source>
</reference>
<evidence type="ECO:0000313" key="3">
    <source>
        <dbReference type="Proteomes" id="UP001185092"/>
    </source>
</evidence>
<feature type="transmembrane region" description="Helical" evidence="1">
    <location>
        <begin position="12"/>
        <end position="34"/>
    </location>
</feature>
<feature type="transmembrane region" description="Helical" evidence="1">
    <location>
        <begin position="78"/>
        <end position="99"/>
    </location>
</feature>
<sequence>MSNTALTNKQLIFIIAPICIILILSSLNFLGINFPKISHTLMYIPLGLIYFFQVFYYQHSIGSKLLKKIELNSISFKIISTTPIIFFAAMILFSFYDYYKFLNISELSNIKMNKATPIDLSDHPLYLLFSLLMLLSIFAIISTPKFIKNSIIEQIDISENSRNELINNYYKPINNLKKATFIIIGISIVTVIIFDMISLFSQIQ</sequence>
<gene>
    <name evidence="2" type="ORF">HNQ88_004450</name>
</gene>
<evidence type="ECO:0000313" key="2">
    <source>
        <dbReference type="EMBL" id="MDR6241363.1"/>
    </source>
</evidence>
<comment type="caution">
    <text evidence="2">The sequence shown here is derived from an EMBL/GenBank/DDBJ whole genome shotgun (WGS) entry which is preliminary data.</text>
</comment>